<protein>
    <recommendedName>
        <fullName evidence="3">Tetratricopeptide repeat protein</fullName>
    </recommendedName>
</protein>
<name>A0A5C6CZ70_9BACT</name>
<dbReference type="RefSeq" id="WP_146447704.1">
    <property type="nucleotide sequence ID" value="NZ_SJPS01000001.1"/>
</dbReference>
<dbReference type="Proteomes" id="UP000318437">
    <property type="component" value="Unassembled WGS sequence"/>
</dbReference>
<evidence type="ECO:0000313" key="1">
    <source>
        <dbReference type="EMBL" id="TWU29718.1"/>
    </source>
</evidence>
<proteinExistence type="predicted"/>
<dbReference type="EMBL" id="SJPS01000001">
    <property type="protein sequence ID" value="TWU29718.1"/>
    <property type="molecule type" value="Genomic_DNA"/>
</dbReference>
<reference evidence="1 2" key="1">
    <citation type="submission" date="2019-02" db="EMBL/GenBank/DDBJ databases">
        <title>Deep-cultivation of Planctomycetes and their phenomic and genomic characterization uncovers novel biology.</title>
        <authorList>
            <person name="Wiegand S."/>
            <person name="Jogler M."/>
            <person name="Boedeker C."/>
            <person name="Pinto D."/>
            <person name="Vollmers J."/>
            <person name="Rivas-Marin E."/>
            <person name="Kohn T."/>
            <person name="Peeters S.H."/>
            <person name="Heuer A."/>
            <person name="Rast P."/>
            <person name="Oberbeckmann S."/>
            <person name="Bunk B."/>
            <person name="Jeske O."/>
            <person name="Meyerdierks A."/>
            <person name="Storesund J.E."/>
            <person name="Kallscheuer N."/>
            <person name="Luecker S."/>
            <person name="Lage O.M."/>
            <person name="Pohl T."/>
            <person name="Merkel B.J."/>
            <person name="Hornburger P."/>
            <person name="Mueller R.-W."/>
            <person name="Bruemmer F."/>
            <person name="Labrenz M."/>
            <person name="Spormann A.M."/>
            <person name="Op Den Camp H."/>
            <person name="Overmann J."/>
            <person name="Amann R."/>
            <person name="Jetten M.S.M."/>
            <person name="Mascher T."/>
            <person name="Medema M.H."/>
            <person name="Devos D.P."/>
            <person name="Kaster A.-K."/>
            <person name="Ovreas L."/>
            <person name="Rohde M."/>
            <person name="Galperin M.Y."/>
            <person name="Jogler C."/>
        </authorList>
    </citation>
    <scope>NUCLEOTIDE SEQUENCE [LARGE SCALE GENOMIC DNA]</scope>
    <source>
        <strain evidence="1 2">Pla144</strain>
    </source>
</reference>
<comment type="caution">
    <text evidence="1">The sequence shown here is derived from an EMBL/GenBank/DDBJ whole genome shotgun (WGS) entry which is preliminary data.</text>
</comment>
<evidence type="ECO:0000313" key="2">
    <source>
        <dbReference type="Proteomes" id="UP000318437"/>
    </source>
</evidence>
<organism evidence="1 2">
    <name type="scientific">Bythopirellula polymerisocia</name>
    <dbReference type="NCBI Taxonomy" id="2528003"/>
    <lineage>
        <taxon>Bacteria</taxon>
        <taxon>Pseudomonadati</taxon>
        <taxon>Planctomycetota</taxon>
        <taxon>Planctomycetia</taxon>
        <taxon>Pirellulales</taxon>
        <taxon>Lacipirellulaceae</taxon>
        <taxon>Bythopirellula</taxon>
    </lineage>
</organism>
<dbReference type="SUPFAM" id="SSF48452">
    <property type="entry name" value="TPR-like"/>
    <property type="match status" value="1"/>
</dbReference>
<accession>A0A5C6CZ70</accession>
<dbReference type="AlphaFoldDB" id="A0A5C6CZ70"/>
<evidence type="ECO:0008006" key="3">
    <source>
        <dbReference type="Google" id="ProtNLM"/>
    </source>
</evidence>
<gene>
    <name evidence="1" type="ORF">Pla144_04970</name>
</gene>
<sequence length="188" mass="20896">MAKHPQRRSSSKNRLSLVRSQGGNAWVFAHPAEVRECAEDLEEVREMIEAGETDIATDELRWLLGMCSEMLAAHFLLGKLAVEVNNDVDLGRGHFGAGYQLGLQAWRRAGKPTPVAALHPANRVFFDCGRGLAWCLHHLQKTSMALEVVEHMLAMDPNDPLAIRSWIDEMQTEGKPVVELGGMFRGPN</sequence>
<dbReference type="InterPro" id="IPR011990">
    <property type="entry name" value="TPR-like_helical_dom_sf"/>
</dbReference>
<keyword evidence="2" id="KW-1185">Reference proteome</keyword>
<dbReference type="OrthoDB" id="268452at2"/>